<dbReference type="Pfam" id="PF17189">
    <property type="entry name" value="Glyco_hydro_30C"/>
    <property type="match status" value="1"/>
</dbReference>
<proteinExistence type="predicted"/>
<dbReference type="InterPro" id="IPR017853">
    <property type="entry name" value="GH"/>
</dbReference>
<sequence length="510" mass="58165">MKKWIAIFLMGWLSNYIIAQKSDTIEMTIDKNIEFQVIRNFGASDAWASQFVGLWPESKKNKIADWLFSMDTSETGSPLGIGLSVWRFNIGAGSASQGEDSGIKDSWRRAEGFLQNSGQYNWKKQAGQQWFLQAAKDRGVEQFIAFVNSPPVQLTKNNKAHSSDGLSSNLAKDKYVDYADFLANVMMHFKDSLGLSFNYVSPFNEPQWEWKGNQEGTPWNNDELATATRVIDSVFRYKKIDSKIEITEAGQIDYLTGEKEKYRNRSNQIETFFSPESSNYLADLKTVAPKIAGHSYFTTWDIQKLKSARERIAEKLNKYPSLEYWMSEYCILENNEEIKGQGKDLGMQTALYLARVIHADLTIANASAWHWWLAISPYNYKDGLVYVDKETSDGSFFDSKLLWVLGNYSRFIRPGAKRILVEHQGYNQLNNLKEGVLISAYKNSDSSIVVVVVNQHDNAVNLKLNNNDLDEMQQYVTDNQHNLQNIESKATEESEIKISGKSVTTLVFKN</sequence>
<accession>A0ABV5EZX4</accession>
<dbReference type="InterPro" id="IPR033452">
    <property type="entry name" value="GH30_C"/>
</dbReference>
<keyword evidence="4" id="KW-1185">Reference proteome</keyword>
<dbReference type="InterPro" id="IPR039743">
    <property type="entry name" value="6GAL/EXGAL"/>
</dbReference>
<evidence type="ECO:0000313" key="3">
    <source>
        <dbReference type="EMBL" id="MFB9052738.1"/>
    </source>
</evidence>
<evidence type="ECO:0000259" key="1">
    <source>
        <dbReference type="Pfam" id="PF14587"/>
    </source>
</evidence>
<dbReference type="PANTHER" id="PTHR42767">
    <property type="entry name" value="ENDO-BETA-1,6-GALACTANASE"/>
    <property type="match status" value="1"/>
</dbReference>
<dbReference type="PANTHER" id="PTHR42767:SF1">
    <property type="entry name" value="ENDO-BETA-1,6-GALACTANASE-LIKE DOMAIN-CONTAINING PROTEIN"/>
    <property type="match status" value="1"/>
</dbReference>
<dbReference type="SUPFAM" id="SSF51011">
    <property type="entry name" value="Glycosyl hydrolase domain"/>
    <property type="match status" value="1"/>
</dbReference>
<dbReference type="RefSeq" id="WP_382381918.1">
    <property type="nucleotide sequence ID" value="NZ_JBHMEZ010000003.1"/>
</dbReference>
<dbReference type="Gene3D" id="2.60.40.1180">
    <property type="entry name" value="Golgi alpha-mannosidase II"/>
    <property type="match status" value="1"/>
</dbReference>
<dbReference type="InterPro" id="IPR039514">
    <property type="entry name" value="6GAL-like"/>
</dbReference>
<evidence type="ECO:0000259" key="2">
    <source>
        <dbReference type="Pfam" id="PF17189"/>
    </source>
</evidence>
<dbReference type="Pfam" id="PF14587">
    <property type="entry name" value="Glyco_hydr_30_2"/>
    <property type="match status" value="1"/>
</dbReference>
<dbReference type="Gene3D" id="3.20.20.80">
    <property type="entry name" value="Glycosidases"/>
    <property type="match status" value="1"/>
</dbReference>
<organism evidence="3 4">
    <name type="scientific">Formosa undariae</name>
    <dbReference type="NCBI Taxonomy" id="1325436"/>
    <lineage>
        <taxon>Bacteria</taxon>
        <taxon>Pseudomonadati</taxon>
        <taxon>Bacteroidota</taxon>
        <taxon>Flavobacteriia</taxon>
        <taxon>Flavobacteriales</taxon>
        <taxon>Flavobacteriaceae</taxon>
        <taxon>Formosa</taxon>
    </lineage>
</organism>
<name>A0ABV5EZX4_9FLAO</name>
<gene>
    <name evidence="3" type="ORF">ACFFVB_06550</name>
</gene>
<feature type="domain" description="Glycosyl hydrolase family 30 beta sandwich" evidence="2">
    <location>
        <begin position="415"/>
        <end position="506"/>
    </location>
</feature>
<reference evidence="3 4" key="1">
    <citation type="submission" date="2024-09" db="EMBL/GenBank/DDBJ databases">
        <authorList>
            <person name="Sun Q."/>
            <person name="Mori K."/>
        </authorList>
    </citation>
    <scope>NUCLEOTIDE SEQUENCE [LARGE SCALE GENOMIC DNA]</scope>
    <source>
        <strain evidence="3 4">CECT 8286</strain>
    </source>
</reference>
<evidence type="ECO:0000313" key="4">
    <source>
        <dbReference type="Proteomes" id="UP001589605"/>
    </source>
</evidence>
<feature type="domain" description="Endo-beta-1,6-galactanase-like" evidence="1">
    <location>
        <begin position="26"/>
        <end position="386"/>
    </location>
</feature>
<dbReference type="SUPFAM" id="SSF51445">
    <property type="entry name" value="(Trans)glycosidases"/>
    <property type="match status" value="1"/>
</dbReference>
<dbReference type="InterPro" id="IPR013780">
    <property type="entry name" value="Glyco_hydro_b"/>
</dbReference>
<dbReference type="Proteomes" id="UP001589605">
    <property type="component" value="Unassembled WGS sequence"/>
</dbReference>
<dbReference type="GO" id="GO:0016787">
    <property type="term" value="F:hydrolase activity"/>
    <property type="evidence" value="ECO:0007669"/>
    <property type="project" value="UniProtKB-KW"/>
</dbReference>
<keyword evidence="3" id="KW-0378">Hydrolase</keyword>
<protein>
    <submittedName>
        <fullName evidence="3">Glycoside hydrolase</fullName>
    </submittedName>
</protein>
<dbReference type="EMBL" id="JBHMEZ010000003">
    <property type="protein sequence ID" value="MFB9052738.1"/>
    <property type="molecule type" value="Genomic_DNA"/>
</dbReference>
<comment type="caution">
    <text evidence="3">The sequence shown here is derived from an EMBL/GenBank/DDBJ whole genome shotgun (WGS) entry which is preliminary data.</text>
</comment>